<dbReference type="Proteomes" id="UP000683360">
    <property type="component" value="Unassembled WGS sequence"/>
</dbReference>
<dbReference type="EMBL" id="CAJPWZ010001453">
    <property type="protein sequence ID" value="CAG2215738.1"/>
    <property type="molecule type" value="Genomic_DNA"/>
</dbReference>
<organism evidence="1 2">
    <name type="scientific">Mytilus edulis</name>
    <name type="common">Blue mussel</name>
    <dbReference type="NCBI Taxonomy" id="6550"/>
    <lineage>
        <taxon>Eukaryota</taxon>
        <taxon>Metazoa</taxon>
        <taxon>Spiralia</taxon>
        <taxon>Lophotrochozoa</taxon>
        <taxon>Mollusca</taxon>
        <taxon>Bivalvia</taxon>
        <taxon>Autobranchia</taxon>
        <taxon>Pteriomorphia</taxon>
        <taxon>Mytilida</taxon>
        <taxon>Mytiloidea</taxon>
        <taxon>Mytilidae</taxon>
        <taxon>Mytilinae</taxon>
        <taxon>Mytilus</taxon>
    </lineage>
</organism>
<comment type="caution">
    <text evidence="1">The sequence shown here is derived from an EMBL/GenBank/DDBJ whole genome shotgun (WGS) entry which is preliminary data.</text>
</comment>
<accession>A0A8S3S3W4</accession>
<evidence type="ECO:0000313" key="2">
    <source>
        <dbReference type="Proteomes" id="UP000683360"/>
    </source>
</evidence>
<reference evidence="1" key="1">
    <citation type="submission" date="2021-03" db="EMBL/GenBank/DDBJ databases">
        <authorList>
            <person name="Bekaert M."/>
        </authorList>
    </citation>
    <scope>NUCLEOTIDE SEQUENCE</scope>
</reference>
<dbReference type="OrthoDB" id="5986221at2759"/>
<keyword evidence="2" id="KW-1185">Reference proteome</keyword>
<sequence length="162" mass="19114">MKQISEEFTKEQDNMDVFRVNTNKNKVYRHLKFWHDHSDILNRTYFSVMVQCLYDKDLYLTNEEYAEKFPERKSVDVQGLVEKPKMYIFGQSKSKDIDQLSYSKTRADDLQSLETPTISNCKTEIHDILRIFTGDNPARQFGASHKRGEIIHVCVVLWPKTT</sequence>
<protein>
    <submittedName>
        <fullName evidence="1">Uncharacterized protein</fullName>
    </submittedName>
</protein>
<dbReference type="AlphaFoldDB" id="A0A8S3S3W4"/>
<evidence type="ECO:0000313" key="1">
    <source>
        <dbReference type="EMBL" id="CAG2215738.1"/>
    </source>
</evidence>
<name>A0A8S3S3W4_MYTED</name>
<gene>
    <name evidence="1" type="ORF">MEDL_29502</name>
</gene>
<proteinExistence type="predicted"/>